<comment type="caution">
    <text evidence="1">The sequence shown here is derived from an EMBL/GenBank/DDBJ whole genome shotgun (WGS) entry which is preliminary data.</text>
</comment>
<organism evidence="1 2">
    <name type="scientific">Stylosanthes scabra</name>
    <dbReference type="NCBI Taxonomy" id="79078"/>
    <lineage>
        <taxon>Eukaryota</taxon>
        <taxon>Viridiplantae</taxon>
        <taxon>Streptophyta</taxon>
        <taxon>Embryophyta</taxon>
        <taxon>Tracheophyta</taxon>
        <taxon>Spermatophyta</taxon>
        <taxon>Magnoliopsida</taxon>
        <taxon>eudicotyledons</taxon>
        <taxon>Gunneridae</taxon>
        <taxon>Pentapetalae</taxon>
        <taxon>rosids</taxon>
        <taxon>fabids</taxon>
        <taxon>Fabales</taxon>
        <taxon>Fabaceae</taxon>
        <taxon>Papilionoideae</taxon>
        <taxon>50 kb inversion clade</taxon>
        <taxon>dalbergioids sensu lato</taxon>
        <taxon>Dalbergieae</taxon>
        <taxon>Pterocarpus clade</taxon>
        <taxon>Stylosanthes</taxon>
    </lineage>
</organism>
<name>A0ABU6SKT9_9FABA</name>
<sequence>MRRTDGGVISGGLRSISTGMVWGHPGLPTCLTLHSQMMIPTPLQFSFSGGSSPLRERPVVPDVSDNRRPERRMMIGTRTTPGDWQWLDEMMGEDVPAVRPTQKIRRMPEGH</sequence>
<evidence type="ECO:0000313" key="2">
    <source>
        <dbReference type="Proteomes" id="UP001341840"/>
    </source>
</evidence>
<protein>
    <submittedName>
        <fullName evidence="1">Uncharacterized protein</fullName>
    </submittedName>
</protein>
<gene>
    <name evidence="1" type="ORF">PIB30_055639</name>
</gene>
<reference evidence="1 2" key="1">
    <citation type="journal article" date="2023" name="Plants (Basel)">
        <title>Bridging the Gap: Combining Genomics and Transcriptomics Approaches to Understand Stylosanthes scabra, an Orphan Legume from the Brazilian Caatinga.</title>
        <authorList>
            <person name="Ferreira-Neto J.R.C."/>
            <person name="da Silva M.D."/>
            <person name="Binneck E."/>
            <person name="de Melo N.F."/>
            <person name="da Silva R.H."/>
            <person name="de Melo A.L.T.M."/>
            <person name="Pandolfi V."/>
            <person name="Bustamante F.O."/>
            <person name="Brasileiro-Vidal A.C."/>
            <person name="Benko-Iseppon A.M."/>
        </authorList>
    </citation>
    <scope>NUCLEOTIDE SEQUENCE [LARGE SCALE GENOMIC DNA]</scope>
    <source>
        <tissue evidence="1">Leaves</tissue>
    </source>
</reference>
<dbReference type="EMBL" id="JASCZI010060851">
    <property type="protein sequence ID" value="MED6136388.1"/>
    <property type="molecule type" value="Genomic_DNA"/>
</dbReference>
<accession>A0ABU6SKT9</accession>
<proteinExistence type="predicted"/>
<dbReference type="Proteomes" id="UP001341840">
    <property type="component" value="Unassembled WGS sequence"/>
</dbReference>
<evidence type="ECO:0000313" key="1">
    <source>
        <dbReference type="EMBL" id="MED6136388.1"/>
    </source>
</evidence>
<keyword evidence="2" id="KW-1185">Reference proteome</keyword>